<evidence type="ECO:0000259" key="2">
    <source>
        <dbReference type="Pfam" id="PF13490"/>
    </source>
</evidence>
<evidence type="ECO:0000313" key="4">
    <source>
        <dbReference type="Proteomes" id="UP000233425"/>
    </source>
</evidence>
<dbReference type="Proteomes" id="UP000233425">
    <property type="component" value="Unassembled WGS sequence"/>
</dbReference>
<reference evidence="3" key="1">
    <citation type="journal article" date="2018" name="Environ. Microbiol.">
        <title>Sporulation capability and amylosome conservation among diverse human colonic and rumen isolates of the keystone starch-degrader Ruminococcus bromii.</title>
        <authorList>
            <person name="Mukhopadhya I."/>
            <person name="Morais S."/>
            <person name="Laverde-Gomez J."/>
            <person name="Sheridan P.O."/>
            <person name="Walker A.W."/>
            <person name="Kelly W."/>
            <person name="Klieve A.V."/>
            <person name="Ouwerkerk D."/>
            <person name="Duncan S.H."/>
            <person name="Louis P."/>
            <person name="Koropatkin N."/>
            <person name="Cockburn D."/>
            <person name="Kibler R."/>
            <person name="Cooper P.J."/>
            <person name="Sandoval C."/>
            <person name="Crost E."/>
            <person name="Juge N."/>
            <person name="Bayer E.A."/>
            <person name="Flint H.J."/>
        </authorList>
    </citation>
    <scope>NUCLEOTIDE SEQUENCE [LARGE SCALE GENOMIC DNA]</scope>
    <source>
        <strain evidence="3">ATCC 27255</strain>
    </source>
</reference>
<keyword evidence="1" id="KW-1133">Transmembrane helix</keyword>
<organism evidence="3 4">
    <name type="scientific">Ruminococcus bromii</name>
    <dbReference type="NCBI Taxonomy" id="40518"/>
    <lineage>
        <taxon>Bacteria</taxon>
        <taxon>Bacillati</taxon>
        <taxon>Bacillota</taxon>
        <taxon>Clostridia</taxon>
        <taxon>Eubacteriales</taxon>
        <taxon>Oscillospiraceae</taxon>
        <taxon>Ruminococcus</taxon>
    </lineage>
</organism>
<evidence type="ECO:0000256" key="1">
    <source>
        <dbReference type="SAM" id="Phobius"/>
    </source>
</evidence>
<accession>A0A2N0UL21</accession>
<dbReference type="InterPro" id="IPR027383">
    <property type="entry name" value="Znf_put"/>
</dbReference>
<keyword evidence="1" id="KW-0812">Transmembrane</keyword>
<evidence type="ECO:0000313" key="3">
    <source>
        <dbReference type="EMBL" id="PKD27690.1"/>
    </source>
</evidence>
<feature type="domain" description="Putative zinc-finger" evidence="2">
    <location>
        <begin position="7"/>
        <end position="40"/>
    </location>
</feature>
<proteinExistence type="predicted"/>
<name>A0A2N0UL21_9FIRM</name>
<gene>
    <name evidence="3" type="ORF">RBATCC27255_01454</name>
</gene>
<keyword evidence="1" id="KW-0472">Membrane</keyword>
<dbReference type="Pfam" id="PF13490">
    <property type="entry name" value="zf-HC2"/>
    <property type="match status" value="1"/>
</dbReference>
<protein>
    <recommendedName>
        <fullName evidence="2">Putative zinc-finger domain-containing protein</fullName>
    </recommendedName>
</protein>
<feature type="transmembrane region" description="Helical" evidence="1">
    <location>
        <begin position="80"/>
        <end position="102"/>
    </location>
</feature>
<comment type="caution">
    <text evidence="3">The sequence shown here is derived from an EMBL/GenBank/DDBJ whole genome shotgun (WGS) entry which is preliminary data.</text>
</comment>
<dbReference type="EMBL" id="NNSR01000069">
    <property type="protein sequence ID" value="PKD27690.1"/>
    <property type="molecule type" value="Genomic_DNA"/>
</dbReference>
<dbReference type="AlphaFoldDB" id="A0A2N0UL21"/>
<sequence length="238" mass="27392">MIMNKNCNIVRDLIPLYSDNTASDESRKFIEEHCRTCDECNRILSLSKTEIDKTAHLDDEINSVWKSIEKQNKKKRIIKVAIAAILVTVLIPLIIIGANYMYGADNTDTAKSPYFSDEMLNEFDKGYSQSDQKQLEPLLNDIKNVIDFNGEYETAKGKFGELAYYSYDRVEGDYTVKAKVELNSAKLYTDTGYMWIEYTKDLYTEDGTFWMTTEPVKSRITVINKDGEWTAVNIQSEQ</sequence>
<keyword evidence="4" id="KW-1185">Reference proteome</keyword>